<sequence length="177" mass="19847">MVVPAFGSIPAFVSSLILILFLMFFEPFRIIFFATGMLGWFFAIDSIHPAMAVSSEENTIVIKITDIEPAEGQVQIALYNAAERWLEESLAHVALELKGREVEWRVEGIPDGVYAVAAFHDRNKNGKADRNWLGIPKEAYGFSNNVKVVFKPPSWDAVKFIVARPITAISIELGYWN</sequence>
<dbReference type="InterPro" id="IPR018673">
    <property type="entry name" value="DUF2141"/>
</dbReference>
<evidence type="ECO:0000256" key="1">
    <source>
        <dbReference type="SAM" id="Phobius"/>
    </source>
</evidence>
<accession>D8K6A7</accession>
<name>D8K6A7_NITWC</name>
<dbReference type="STRING" id="105559.Nwat_1529"/>
<reference evidence="2 3" key="1">
    <citation type="submission" date="2010-06" db="EMBL/GenBank/DDBJ databases">
        <title>Complete sequence of chromosome of Nitrosococcus watsoni C-113.</title>
        <authorList>
            <consortium name="US DOE Joint Genome Institute"/>
            <person name="Lucas S."/>
            <person name="Copeland A."/>
            <person name="Lapidus A."/>
            <person name="Cheng J.-F."/>
            <person name="Bruce D."/>
            <person name="Goodwin L."/>
            <person name="Pitluck S."/>
            <person name="Malfatti S.A."/>
            <person name="Chain P.S.G."/>
            <person name="Land M."/>
            <person name="Hauser L."/>
            <person name="Kyrpides N."/>
            <person name="Ivanova N."/>
            <person name="Cambell M.A."/>
            <person name="Heidelberg J.F."/>
            <person name="Klotz M.G."/>
            <person name="Woyke T."/>
        </authorList>
    </citation>
    <scope>NUCLEOTIDE SEQUENCE [LARGE SCALE GENOMIC DNA]</scope>
    <source>
        <strain evidence="2 3">C-113</strain>
    </source>
</reference>
<gene>
    <name evidence="2" type="ordered locus">Nwat_1529</name>
</gene>
<keyword evidence="1" id="KW-0812">Transmembrane</keyword>
<evidence type="ECO:0000313" key="3">
    <source>
        <dbReference type="Proteomes" id="UP000000393"/>
    </source>
</evidence>
<dbReference type="RefSeq" id="WP_013220526.1">
    <property type="nucleotide sequence ID" value="NC_014315.1"/>
</dbReference>
<organism evidence="2 3">
    <name type="scientific">Nitrosococcus watsoni (strain C-113)</name>
    <dbReference type="NCBI Taxonomy" id="105559"/>
    <lineage>
        <taxon>Bacteria</taxon>
        <taxon>Pseudomonadati</taxon>
        <taxon>Pseudomonadota</taxon>
        <taxon>Gammaproteobacteria</taxon>
        <taxon>Chromatiales</taxon>
        <taxon>Chromatiaceae</taxon>
        <taxon>Nitrosococcus</taxon>
    </lineage>
</organism>
<proteinExistence type="predicted"/>
<keyword evidence="3" id="KW-1185">Reference proteome</keyword>
<keyword evidence="1" id="KW-0472">Membrane</keyword>
<protein>
    <recommendedName>
        <fullName evidence="4">DUF2141 domain-containing protein</fullName>
    </recommendedName>
</protein>
<dbReference type="Pfam" id="PF09912">
    <property type="entry name" value="DUF2141"/>
    <property type="match status" value="1"/>
</dbReference>
<evidence type="ECO:0008006" key="4">
    <source>
        <dbReference type="Google" id="ProtNLM"/>
    </source>
</evidence>
<dbReference type="KEGG" id="nwa:Nwat_1529"/>
<feature type="transmembrane region" description="Helical" evidence="1">
    <location>
        <begin position="6"/>
        <end position="25"/>
    </location>
</feature>
<dbReference type="HOGENOM" id="CLU_125018_0_1_6"/>
<dbReference type="eggNOG" id="COG4704">
    <property type="taxonomic scope" value="Bacteria"/>
</dbReference>
<keyword evidence="1" id="KW-1133">Transmembrane helix</keyword>
<dbReference type="AlphaFoldDB" id="D8K6A7"/>
<evidence type="ECO:0000313" key="2">
    <source>
        <dbReference type="EMBL" id="ADJ28434.1"/>
    </source>
</evidence>
<dbReference type="EMBL" id="CP002086">
    <property type="protein sequence ID" value="ADJ28434.1"/>
    <property type="molecule type" value="Genomic_DNA"/>
</dbReference>
<dbReference type="Proteomes" id="UP000000393">
    <property type="component" value="Chromosome"/>
</dbReference>